<dbReference type="KEGG" id="izh:FEM41_05950"/>
<proteinExistence type="predicted"/>
<sequence>MLIGIAIPVIFIVVVFFSSRGASTSIRSARMFLKRNSWPGEIHQSRIESWQQTNTRYGNNYFFDIYFYLDDMQKLHAAKALIEPGQIHLLRKGLPISVKIGKKDRIAVMQIG</sequence>
<evidence type="ECO:0000313" key="2">
    <source>
        <dbReference type="Proteomes" id="UP000302163"/>
    </source>
</evidence>
<dbReference type="RefSeq" id="WP_138095117.1">
    <property type="nucleotide sequence ID" value="NZ_CP040428.1"/>
</dbReference>
<name>A0A4P8YF80_9ENTR</name>
<dbReference type="EMBL" id="CP040428">
    <property type="protein sequence ID" value="QCT19231.1"/>
    <property type="molecule type" value="Genomic_DNA"/>
</dbReference>
<organism evidence="1 2">
    <name type="scientific">Jejubacter calystegiae</name>
    <dbReference type="NCBI Taxonomy" id="2579935"/>
    <lineage>
        <taxon>Bacteria</taxon>
        <taxon>Pseudomonadati</taxon>
        <taxon>Pseudomonadota</taxon>
        <taxon>Gammaproteobacteria</taxon>
        <taxon>Enterobacterales</taxon>
        <taxon>Enterobacteriaceae</taxon>
        <taxon>Jejubacter</taxon>
    </lineage>
</organism>
<dbReference type="Proteomes" id="UP000302163">
    <property type="component" value="Chromosome"/>
</dbReference>
<gene>
    <name evidence="1" type="ORF">FEM41_05950</name>
</gene>
<protein>
    <submittedName>
        <fullName evidence="1">Uncharacterized protein</fullName>
    </submittedName>
</protein>
<dbReference type="AlphaFoldDB" id="A0A4P8YF80"/>
<evidence type="ECO:0000313" key="1">
    <source>
        <dbReference type="EMBL" id="QCT19231.1"/>
    </source>
</evidence>
<dbReference type="OrthoDB" id="6624398at2"/>
<reference evidence="1 2" key="1">
    <citation type="submission" date="2019-05" db="EMBL/GenBank/DDBJ databases">
        <title>Complete genome sequence of Izhakiella calystegiae KSNA2, an endophyte isolated from beach morning glory (Calystegia soldanella).</title>
        <authorList>
            <person name="Jiang L."/>
            <person name="Jeong J.C."/>
            <person name="Kim C.Y."/>
            <person name="Kim D.H."/>
            <person name="Kim S.W."/>
            <person name="Lee j."/>
        </authorList>
    </citation>
    <scope>NUCLEOTIDE SEQUENCE [LARGE SCALE GENOMIC DNA]</scope>
    <source>
        <strain evidence="1 2">KSNA2</strain>
    </source>
</reference>
<keyword evidence="2" id="KW-1185">Reference proteome</keyword>
<accession>A0A4P8YF80</accession>